<name>A0A7I8K1I9_SPIIN</name>
<dbReference type="InterPro" id="IPR023241">
    <property type="entry name" value="FAM175_plant"/>
</dbReference>
<accession>A0A7I8K1I9</accession>
<protein>
    <submittedName>
        <fullName evidence="1">Uncharacterized protein</fullName>
    </submittedName>
</protein>
<dbReference type="Proteomes" id="UP000663760">
    <property type="component" value="Chromosome 1"/>
</dbReference>
<keyword evidence="2" id="KW-1185">Reference proteome</keyword>
<dbReference type="GO" id="GO:0031593">
    <property type="term" value="F:polyubiquitin modification-dependent protein binding"/>
    <property type="evidence" value="ECO:0007669"/>
    <property type="project" value="TreeGrafter"/>
</dbReference>
<dbReference type="AlphaFoldDB" id="A0A7I8K1I9"/>
<dbReference type="Pfam" id="PF21125">
    <property type="entry name" value="MPN_2A_DUB_like"/>
    <property type="match status" value="1"/>
</dbReference>
<proteinExistence type="predicted"/>
<dbReference type="PRINTS" id="PR02051">
    <property type="entry name" value="PROTEINF175"/>
</dbReference>
<sequence>MEGISIQKVSIWGTTLASVIQRFSSSGGDVDGVLLGHFGRLLPPELTDDDPSSSSSSSPLLSAFITNYFCFGMPMGFYDSLGRVDSRLLDRVLSLVKWPENCTVLGWFSARRNSGLRPSMREHAVSVSLSKVMEALARGGRFSENSQELMADRCIFMLFSSSAGSHAIHNHEYRAYTLEPKSRGHVHTRTPVEVVNLGPAFRSQYNLFSPESSFPWMPCGSENSKVLEDKSLINSRRTSRDSAALGGLAEGYKLERLRQMVGPNAERHKSELEQLYESMLLKLEGLAELVEKSSVGILEQENRNLELKAKVAGLESTTP</sequence>
<gene>
    <name evidence="1" type="ORF">SI8410_01001413</name>
</gene>
<dbReference type="PANTHER" id="PTHR31728:SF5">
    <property type="entry name" value="OS07G0540200 PROTEIN"/>
    <property type="match status" value="1"/>
</dbReference>
<dbReference type="PANTHER" id="PTHR31728">
    <property type="entry name" value="ABRAXAS FAMILY MEMBER"/>
    <property type="match status" value="1"/>
</dbReference>
<evidence type="ECO:0000313" key="2">
    <source>
        <dbReference type="Proteomes" id="UP000663760"/>
    </source>
</evidence>
<evidence type="ECO:0000313" key="1">
    <source>
        <dbReference type="EMBL" id="CAA7389354.1"/>
    </source>
</evidence>
<dbReference type="OrthoDB" id="6358435at2759"/>
<dbReference type="InterPro" id="IPR023238">
    <property type="entry name" value="FAM175"/>
</dbReference>
<dbReference type="PRINTS" id="PR02054">
    <property type="entry name" value="FAM175PLANT"/>
</dbReference>
<dbReference type="GO" id="GO:0005634">
    <property type="term" value="C:nucleus"/>
    <property type="evidence" value="ECO:0007669"/>
    <property type="project" value="TreeGrafter"/>
</dbReference>
<reference evidence="1" key="1">
    <citation type="submission" date="2020-02" db="EMBL/GenBank/DDBJ databases">
        <authorList>
            <person name="Scholz U."/>
            <person name="Mascher M."/>
            <person name="Fiebig A."/>
        </authorList>
    </citation>
    <scope>NUCLEOTIDE SEQUENCE</scope>
</reference>
<dbReference type="EMBL" id="LR746264">
    <property type="protein sequence ID" value="CAA7389354.1"/>
    <property type="molecule type" value="Genomic_DNA"/>
</dbReference>
<organism evidence="1 2">
    <name type="scientific">Spirodela intermedia</name>
    <name type="common">Intermediate duckweed</name>
    <dbReference type="NCBI Taxonomy" id="51605"/>
    <lineage>
        <taxon>Eukaryota</taxon>
        <taxon>Viridiplantae</taxon>
        <taxon>Streptophyta</taxon>
        <taxon>Embryophyta</taxon>
        <taxon>Tracheophyta</taxon>
        <taxon>Spermatophyta</taxon>
        <taxon>Magnoliopsida</taxon>
        <taxon>Liliopsida</taxon>
        <taxon>Araceae</taxon>
        <taxon>Lemnoideae</taxon>
        <taxon>Spirodela</taxon>
    </lineage>
</organism>